<evidence type="ECO:0000313" key="3">
    <source>
        <dbReference type="Proteomes" id="UP001163105"/>
    </source>
</evidence>
<evidence type="ECO:0000256" key="1">
    <source>
        <dbReference type="SAM" id="SignalP"/>
    </source>
</evidence>
<dbReference type="Proteomes" id="UP001163105">
    <property type="component" value="Unassembled WGS sequence"/>
</dbReference>
<evidence type="ECO:0000313" key="2">
    <source>
        <dbReference type="EMBL" id="KAJ6440121.1"/>
    </source>
</evidence>
<protein>
    <submittedName>
        <fullName evidence="2">Lipase</fullName>
    </submittedName>
</protein>
<organism evidence="2 3">
    <name type="scientific">Purpureocillium lavendulum</name>
    <dbReference type="NCBI Taxonomy" id="1247861"/>
    <lineage>
        <taxon>Eukaryota</taxon>
        <taxon>Fungi</taxon>
        <taxon>Dikarya</taxon>
        <taxon>Ascomycota</taxon>
        <taxon>Pezizomycotina</taxon>
        <taxon>Sordariomycetes</taxon>
        <taxon>Hypocreomycetidae</taxon>
        <taxon>Hypocreales</taxon>
        <taxon>Ophiocordycipitaceae</taxon>
        <taxon>Purpureocillium</taxon>
    </lineage>
</organism>
<reference evidence="2" key="1">
    <citation type="submission" date="2023-01" db="EMBL/GenBank/DDBJ databases">
        <title>The growth and conidiation of Purpureocillium lavendulum are regulated by nitrogen source and histone H3K14 acetylation.</title>
        <authorList>
            <person name="Tang P."/>
            <person name="Han J."/>
            <person name="Zhang C."/>
            <person name="Tang P."/>
            <person name="Qi F."/>
            <person name="Zhang K."/>
            <person name="Liang L."/>
        </authorList>
    </citation>
    <scope>NUCLEOTIDE SEQUENCE</scope>
    <source>
        <strain evidence="2">YMF1.00683</strain>
    </source>
</reference>
<proteinExistence type="predicted"/>
<accession>A0AB34FN90</accession>
<feature type="signal peptide" evidence="1">
    <location>
        <begin position="1"/>
        <end position="18"/>
    </location>
</feature>
<comment type="caution">
    <text evidence="2">The sequence shown here is derived from an EMBL/GenBank/DDBJ whole genome shotgun (WGS) entry which is preliminary data.</text>
</comment>
<name>A0AB34FN90_9HYPO</name>
<keyword evidence="3" id="KW-1185">Reference proteome</keyword>
<dbReference type="AlphaFoldDB" id="A0AB34FN90"/>
<keyword evidence="1" id="KW-0732">Signal</keyword>
<feature type="chain" id="PRO_5044341545" evidence="1">
    <location>
        <begin position="19"/>
        <end position="126"/>
    </location>
</feature>
<dbReference type="EMBL" id="JAQHRD010000006">
    <property type="protein sequence ID" value="KAJ6440121.1"/>
    <property type="molecule type" value="Genomic_DNA"/>
</dbReference>
<gene>
    <name evidence="2" type="ORF">O9K51_08012</name>
</gene>
<sequence length="126" mass="13831">MKLSAVPVCLGLAASAFAADCLGGNYEGKPSTSAYWEARKKMCSNQDGCLWQQPCTTYGKEAFPQLGSGINFYVSLTRSNYGGAKGFKDCLDATRDMINQCHNGDGSYDSTWSYNGQYFKFHAYPQ</sequence>